<evidence type="ECO:0000313" key="3">
    <source>
        <dbReference type="Proteomes" id="UP000588647"/>
    </source>
</evidence>
<dbReference type="GO" id="GO:0006508">
    <property type="term" value="P:proteolysis"/>
    <property type="evidence" value="ECO:0007669"/>
    <property type="project" value="UniProtKB-KW"/>
</dbReference>
<dbReference type="GO" id="GO:0008233">
    <property type="term" value="F:peptidase activity"/>
    <property type="evidence" value="ECO:0007669"/>
    <property type="project" value="UniProtKB-KW"/>
</dbReference>
<gene>
    <name evidence="2" type="ORF">GGR03_000063</name>
</gene>
<evidence type="ECO:0000313" key="2">
    <source>
        <dbReference type="EMBL" id="MBB4001016.1"/>
    </source>
</evidence>
<organism evidence="2 3">
    <name type="scientific">Aurantimonas endophytica</name>
    <dbReference type="NCBI Taxonomy" id="1522175"/>
    <lineage>
        <taxon>Bacteria</taxon>
        <taxon>Pseudomonadati</taxon>
        <taxon>Pseudomonadota</taxon>
        <taxon>Alphaproteobacteria</taxon>
        <taxon>Hyphomicrobiales</taxon>
        <taxon>Aurantimonadaceae</taxon>
        <taxon>Aurantimonas</taxon>
    </lineage>
</organism>
<sequence length="322" mass="32594">MKPTTILIAVASGLASALLFAGIVLQSASAVSLALAAPIPIAIASLGWGSVAGFIAAATAGATIFAVTLSVPSALTLLVSMAIPTAVAGHLAGLARPAEAPMRAANGNVPATPPLDWYPLERVLMAITAMATVACLFLGWMLGYDAQAFVPAVAQALGEGGVAGPDAPDQEQIRELASLVVSLVPFVQPAMLTIILVIGLYLGATVTRISNRLPRPRDDIPAIAGLPRTTLLVFAAGLGAVLAGGTLGLIGAVIVGAFGAAYTLIGLAALHRRSRGRPGRGLVLFTSYAAILLLSFPLLVFLGLGLFQTWRHGDGTASPASQ</sequence>
<feature type="transmembrane region" description="Helical" evidence="1">
    <location>
        <begin position="186"/>
        <end position="204"/>
    </location>
</feature>
<evidence type="ECO:0000256" key="1">
    <source>
        <dbReference type="SAM" id="Phobius"/>
    </source>
</evidence>
<name>A0A7W6H9E8_9HYPH</name>
<keyword evidence="2" id="KW-0378">Hydrolase</keyword>
<dbReference type="RefSeq" id="WP_183205272.1">
    <property type="nucleotide sequence ID" value="NZ_JAAAMM010000001.1"/>
</dbReference>
<dbReference type="Proteomes" id="UP000588647">
    <property type="component" value="Unassembled WGS sequence"/>
</dbReference>
<keyword evidence="3" id="KW-1185">Reference proteome</keyword>
<keyword evidence="2" id="KW-0645">Protease</keyword>
<feature type="transmembrane region" description="Helical" evidence="1">
    <location>
        <begin position="123"/>
        <end position="142"/>
    </location>
</feature>
<feature type="transmembrane region" description="Helical" evidence="1">
    <location>
        <begin position="225"/>
        <end position="243"/>
    </location>
</feature>
<keyword evidence="1" id="KW-0472">Membrane</keyword>
<keyword evidence="1" id="KW-1133">Transmembrane helix</keyword>
<comment type="caution">
    <text evidence="2">The sequence shown here is derived from an EMBL/GenBank/DDBJ whole genome shotgun (WGS) entry which is preliminary data.</text>
</comment>
<dbReference type="EMBL" id="JACIEM010000001">
    <property type="protein sequence ID" value="MBB4001016.1"/>
    <property type="molecule type" value="Genomic_DNA"/>
</dbReference>
<dbReference type="AlphaFoldDB" id="A0A7W6H9E8"/>
<keyword evidence="1" id="KW-0812">Transmembrane</keyword>
<proteinExistence type="predicted"/>
<feature type="transmembrane region" description="Helical" evidence="1">
    <location>
        <begin position="249"/>
        <end position="270"/>
    </location>
</feature>
<feature type="transmembrane region" description="Helical" evidence="1">
    <location>
        <begin position="282"/>
        <end position="307"/>
    </location>
</feature>
<reference evidence="2 3" key="1">
    <citation type="submission" date="2020-08" db="EMBL/GenBank/DDBJ databases">
        <title>Genomic Encyclopedia of Type Strains, Phase IV (KMG-IV): sequencing the most valuable type-strain genomes for metagenomic binning, comparative biology and taxonomic classification.</title>
        <authorList>
            <person name="Goeker M."/>
        </authorList>
    </citation>
    <scope>NUCLEOTIDE SEQUENCE [LARGE SCALE GENOMIC DNA]</scope>
    <source>
        <strain evidence="2 3">DSM 103570</strain>
    </source>
</reference>
<accession>A0A7W6H9E8</accession>
<protein>
    <submittedName>
        <fullName evidence="2">Membrane associated rhomboid family serine protease</fullName>
    </submittedName>
</protein>